<evidence type="ECO:0000256" key="3">
    <source>
        <dbReference type="ARBA" id="ARBA00022763"/>
    </source>
</evidence>
<feature type="domain" description="DNA replication/recombination mediator RecO N-terminal" evidence="8">
    <location>
        <begin position="1"/>
        <end position="77"/>
    </location>
</feature>
<protein>
    <recommendedName>
        <fullName evidence="2 7">DNA repair protein RecO</fullName>
    </recommendedName>
    <alternativeName>
        <fullName evidence="6 7">Recombination protein O</fullName>
    </alternativeName>
</protein>
<dbReference type="Pfam" id="PF02565">
    <property type="entry name" value="RecO_C"/>
    <property type="match status" value="1"/>
</dbReference>
<evidence type="ECO:0000256" key="6">
    <source>
        <dbReference type="ARBA" id="ARBA00033409"/>
    </source>
</evidence>
<evidence type="ECO:0000259" key="8">
    <source>
        <dbReference type="Pfam" id="PF11967"/>
    </source>
</evidence>
<evidence type="ECO:0000256" key="7">
    <source>
        <dbReference type="HAMAP-Rule" id="MF_00201"/>
    </source>
</evidence>
<evidence type="ECO:0000256" key="1">
    <source>
        <dbReference type="ARBA" id="ARBA00007452"/>
    </source>
</evidence>
<dbReference type="AlphaFoldDB" id="A0A120KLU8"/>
<keyword evidence="10" id="KW-1185">Reference proteome</keyword>
<dbReference type="PANTHER" id="PTHR33991">
    <property type="entry name" value="DNA REPAIR PROTEIN RECO"/>
    <property type="match status" value="1"/>
</dbReference>
<name>A0A120KLU8_9BACT</name>
<evidence type="ECO:0000313" key="9">
    <source>
        <dbReference type="EMBL" id="AMD89404.1"/>
    </source>
</evidence>
<dbReference type="InterPro" id="IPR037278">
    <property type="entry name" value="ARFGAP/RecO"/>
</dbReference>
<evidence type="ECO:0000313" key="10">
    <source>
        <dbReference type="Proteomes" id="UP000069241"/>
    </source>
</evidence>
<organism evidence="9 10">
    <name type="scientific">Desulfovibrio fairfieldensis</name>
    <dbReference type="NCBI Taxonomy" id="44742"/>
    <lineage>
        <taxon>Bacteria</taxon>
        <taxon>Pseudomonadati</taxon>
        <taxon>Thermodesulfobacteriota</taxon>
        <taxon>Desulfovibrionia</taxon>
        <taxon>Desulfovibrionales</taxon>
        <taxon>Desulfovibrionaceae</taxon>
        <taxon>Desulfovibrio</taxon>
    </lineage>
</organism>
<evidence type="ECO:0000256" key="2">
    <source>
        <dbReference type="ARBA" id="ARBA00021310"/>
    </source>
</evidence>
<dbReference type="Gene3D" id="1.20.1440.120">
    <property type="entry name" value="Recombination protein O, C-terminal domain"/>
    <property type="match status" value="1"/>
</dbReference>
<dbReference type="PANTHER" id="PTHR33991:SF1">
    <property type="entry name" value="DNA REPAIR PROTEIN RECO"/>
    <property type="match status" value="1"/>
</dbReference>
<dbReference type="Gene3D" id="2.40.50.140">
    <property type="entry name" value="Nucleic acid-binding proteins"/>
    <property type="match status" value="1"/>
</dbReference>
<proteinExistence type="inferred from homology"/>
<keyword evidence="5 7" id="KW-0234">DNA repair</keyword>
<evidence type="ECO:0000256" key="4">
    <source>
        <dbReference type="ARBA" id="ARBA00023172"/>
    </source>
</evidence>
<accession>A0A120KLU8</accession>
<keyword evidence="3 7" id="KW-0227">DNA damage</keyword>
<dbReference type="GO" id="GO:0006310">
    <property type="term" value="P:DNA recombination"/>
    <property type="evidence" value="ECO:0007669"/>
    <property type="project" value="UniProtKB-UniRule"/>
</dbReference>
<evidence type="ECO:0000256" key="5">
    <source>
        <dbReference type="ARBA" id="ARBA00023204"/>
    </source>
</evidence>
<dbReference type="HAMAP" id="MF_00201">
    <property type="entry name" value="RecO"/>
    <property type="match status" value="1"/>
</dbReference>
<comment type="function">
    <text evidence="7">Involved in DNA repair and RecF pathway recombination.</text>
</comment>
<dbReference type="Gene3D" id="6.20.220.20">
    <property type="entry name" value="Recombination protein O, zinc-binding domain"/>
    <property type="match status" value="1"/>
</dbReference>
<dbReference type="InterPro" id="IPR012340">
    <property type="entry name" value="NA-bd_OB-fold"/>
</dbReference>
<sequence>MEWADQAVVLRIGHFRESDLWLKLLCRGRGLLTLFAFGGSRSRRRFCGCLDVLNTLQCRVKTSGRENFLNLEEAVLLSGPQCLRGNWQRMGLAANCLRFVEALGVNEEGADETFALVEDLRRVLEEEPRLPSLLPLFFRLRLAGALGFAPNLGQCGACGAPLTDRTLFVVDEGQMRCAACRAREPALDARYGVELSMAGLDLLRRVQQEFPSAWPVEDLPSMDRRACARAIDGFVQYHLGLAWEGGYFRRV</sequence>
<dbReference type="GO" id="GO:0006302">
    <property type="term" value="P:double-strand break repair"/>
    <property type="evidence" value="ECO:0007669"/>
    <property type="project" value="TreeGrafter"/>
</dbReference>
<dbReference type="SUPFAM" id="SSF57863">
    <property type="entry name" value="ArfGap/RecO-like zinc finger"/>
    <property type="match status" value="1"/>
</dbReference>
<dbReference type="EMBL" id="CP014229">
    <property type="protein sequence ID" value="AMD89404.1"/>
    <property type="molecule type" value="Genomic_DNA"/>
</dbReference>
<reference evidence="10" key="1">
    <citation type="submission" date="2016-02" db="EMBL/GenBank/DDBJ databases">
        <authorList>
            <person name="Holder M.E."/>
            <person name="Ajami N.J."/>
            <person name="Petrosino J.F."/>
        </authorList>
    </citation>
    <scope>NUCLEOTIDE SEQUENCE [LARGE SCALE GENOMIC DNA]</scope>
    <source>
        <strain evidence="10">CCUG 45958</strain>
    </source>
</reference>
<dbReference type="RefSeq" id="WP_062251783.1">
    <property type="nucleotide sequence ID" value="NZ_CP014229.1"/>
</dbReference>
<dbReference type="KEGG" id="dfi:AXF13_04360"/>
<dbReference type="STRING" id="44742.AXF13_04360"/>
<dbReference type="GO" id="GO:0043590">
    <property type="term" value="C:bacterial nucleoid"/>
    <property type="evidence" value="ECO:0007669"/>
    <property type="project" value="TreeGrafter"/>
</dbReference>
<comment type="similarity">
    <text evidence="1 7">Belongs to the RecO family.</text>
</comment>
<dbReference type="InterPro" id="IPR042242">
    <property type="entry name" value="RecO_C"/>
</dbReference>
<dbReference type="InterPro" id="IPR022572">
    <property type="entry name" value="DNA_rep/recomb_RecO_N"/>
</dbReference>
<dbReference type="SUPFAM" id="SSF50249">
    <property type="entry name" value="Nucleic acid-binding proteins"/>
    <property type="match status" value="1"/>
</dbReference>
<gene>
    <name evidence="7" type="primary">recO</name>
    <name evidence="9" type="ORF">AXF13_04360</name>
</gene>
<keyword evidence="4 7" id="KW-0233">DNA recombination</keyword>
<dbReference type="Pfam" id="PF11967">
    <property type="entry name" value="RecO_N"/>
    <property type="match status" value="1"/>
</dbReference>
<dbReference type="Proteomes" id="UP000069241">
    <property type="component" value="Chromosome"/>
</dbReference>
<dbReference type="InterPro" id="IPR003717">
    <property type="entry name" value="RecO"/>
</dbReference>